<evidence type="ECO:0000313" key="2">
    <source>
        <dbReference type="Proteomes" id="UP000076630"/>
    </source>
</evidence>
<proteinExistence type="predicted"/>
<name>A0A163W7Q7_9FLAO</name>
<gene>
    <name evidence="1" type="ORF">AV926_16395</name>
</gene>
<comment type="caution">
    <text evidence="1">The sequence shown here is derived from an EMBL/GenBank/DDBJ whole genome shotgun (WGS) entry which is preliminary data.</text>
</comment>
<dbReference type="RefSeq" id="WP_038984353.1">
    <property type="nucleotide sequence ID" value="NZ_JACAJU010000017.1"/>
</dbReference>
<organism evidence="1 2">
    <name type="scientific">Myroides marinus</name>
    <dbReference type="NCBI Taxonomy" id="703342"/>
    <lineage>
        <taxon>Bacteria</taxon>
        <taxon>Pseudomonadati</taxon>
        <taxon>Bacteroidota</taxon>
        <taxon>Flavobacteriia</taxon>
        <taxon>Flavobacteriales</taxon>
        <taxon>Flavobacteriaceae</taxon>
        <taxon>Myroides</taxon>
    </lineage>
</organism>
<sequence length="122" mass="13496">MLVITKNKGYSLIGICLFSLFSCKGEQADSSEDNVTKEIKKTEYIVIHRESTVSTYLVEGVDVEGLYFRGNVKIKGDTGAGYIAKDSLSPKVYIEVRRSQDGGLIGTDTNGKEYQLAFLNEE</sequence>
<evidence type="ECO:0000313" key="1">
    <source>
        <dbReference type="EMBL" id="KZE75983.1"/>
    </source>
</evidence>
<dbReference type="Proteomes" id="UP000076630">
    <property type="component" value="Unassembled WGS sequence"/>
</dbReference>
<protein>
    <recommendedName>
        <fullName evidence="3">Lipoprotein</fullName>
    </recommendedName>
</protein>
<dbReference type="AlphaFoldDB" id="A0A163W7Q7"/>
<dbReference type="EMBL" id="LQNU01000079">
    <property type="protein sequence ID" value="KZE75983.1"/>
    <property type="molecule type" value="Genomic_DNA"/>
</dbReference>
<dbReference type="PROSITE" id="PS51257">
    <property type="entry name" value="PROKAR_LIPOPROTEIN"/>
    <property type="match status" value="1"/>
</dbReference>
<reference evidence="1 2" key="1">
    <citation type="submission" date="2016-01" db="EMBL/GenBank/DDBJ databases">
        <title>Whole genome sequencing of Myroides marinus L41.</title>
        <authorList>
            <person name="Hong K.W."/>
        </authorList>
    </citation>
    <scope>NUCLEOTIDE SEQUENCE [LARGE SCALE GENOMIC DNA]</scope>
    <source>
        <strain evidence="1 2">L41</strain>
    </source>
</reference>
<evidence type="ECO:0008006" key="3">
    <source>
        <dbReference type="Google" id="ProtNLM"/>
    </source>
</evidence>
<accession>A0A163W7Q7</accession>
<dbReference type="OrthoDB" id="1454366at2"/>
<keyword evidence="2" id="KW-1185">Reference proteome</keyword>